<name>A0A6J5NLM1_9CAUD</name>
<gene>
    <name evidence="1" type="ORF">UFOVP723_125</name>
</gene>
<protein>
    <submittedName>
        <fullName evidence="1">Uncharacterized protein</fullName>
    </submittedName>
</protein>
<reference evidence="1" key="1">
    <citation type="submission" date="2020-04" db="EMBL/GenBank/DDBJ databases">
        <authorList>
            <person name="Chiriac C."/>
            <person name="Salcher M."/>
            <person name="Ghai R."/>
            <person name="Kavagutti S V."/>
        </authorList>
    </citation>
    <scope>NUCLEOTIDE SEQUENCE</scope>
</reference>
<evidence type="ECO:0000313" key="1">
    <source>
        <dbReference type="EMBL" id="CAB4160279.1"/>
    </source>
</evidence>
<organism evidence="1">
    <name type="scientific">uncultured Caudovirales phage</name>
    <dbReference type="NCBI Taxonomy" id="2100421"/>
    <lineage>
        <taxon>Viruses</taxon>
        <taxon>Duplodnaviria</taxon>
        <taxon>Heunggongvirae</taxon>
        <taxon>Uroviricota</taxon>
        <taxon>Caudoviricetes</taxon>
        <taxon>Peduoviridae</taxon>
        <taxon>Maltschvirus</taxon>
        <taxon>Maltschvirus maltsch</taxon>
    </lineage>
</organism>
<accession>A0A6J5NLM1</accession>
<dbReference type="EMBL" id="LR796697">
    <property type="protein sequence ID" value="CAB4160279.1"/>
    <property type="molecule type" value="Genomic_DNA"/>
</dbReference>
<sequence>MLAHADVKREHMKKLALVLVLGSLASCNFKEAHKPDPMLTLQSNSNSGTELNFITVKISGHDYIVMDGYKSGGICHAESCSCKSK</sequence>
<proteinExistence type="predicted"/>